<dbReference type="InterPro" id="IPR011009">
    <property type="entry name" value="Kinase-like_dom_sf"/>
</dbReference>
<evidence type="ECO:0000256" key="11">
    <source>
        <dbReference type="ARBA" id="ARBA00023137"/>
    </source>
</evidence>
<dbReference type="PROSITE" id="PS00107">
    <property type="entry name" value="PROTEIN_KINASE_ATP"/>
    <property type="match status" value="1"/>
</dbReference>
<comment type="subcellular location">
    <subcellularLocation>
        <location evidence="1">Membrane</location>
        <topology evidence="1">Single-pass membrane protein</topology>
    </subcellularLocation>
</comment>
<dbReference type="InterPro" id="IPR001245">
    <property type="entry name" value="Ser-Thr/Tyr_kinase_cat_dom"/>
</dbReference>
<evidence type="ECO:0000256" key="13">
    <source>
        <dbReference type="ARBA" id="ARBA00023180"/>
    </source>
</evidence>
<dbReference type="InterPro" id="IPR011042">
    <property type="entry name" value="6-blade_b-propeller_TolB-like"/>
</dbReference>
<dbReference type="InterPro" id="IPR013783">
    <property type="entry name" value="Ig-like_fold"/>
</dbReference>
<dbReference type="FunFam" id="1.10.510.10:FF:000341">
    <property type="entry name" value="Tyrosine-protein kinase receptor"/>
    <property type="match status" value="1"/>
</dbReference>
<organism evidence="21 22">
    <name type="scientific">Cimex lectularius</name>
    <name type="common">Bed bug</name>
    <name type="synonym">Acanthia lectularia</name>
    <dbReference type="NCBI Taxonomy" id="79782"/>
    <lineage>
        <taxon>Eukaryota</taxon>
        <taxon>Metazoa</taxon>
        <taxon>Ecdysozoa</taxon>
        <taxon>Arthropoda</taxon>
        <taxon>Hexapoda</taxon>
        <taxon>Insecta</taxon>
        <taxon>Pterygota</taxon>
        <taxon>Neoptera</taxon>
        <taxon>Paraneoptera</taxon>
        <taxon>Hemiptera</taxon>
        <taxon>Heteroptera</taxon>
        <taxon>Panheteroptera</taxon>
        <taxon>Cimicomorpha</taxon>
        <taxon>Cimicidae</taxon>
        <taxon>Cimex</taxon>
    </lineage>
</organism>
<keyword evidence="13" id="KW-0325">Glycoprotein</keyword>
<keyword evidence="22" id="KW-1185">Reference proteome</keyword>
<evidence type="ECO:0000256" key="6">
    <source>
        <dbReference type="ARBA" id="ARBA00022741"/>
    </source>
</evidence>
<feature type="signal peptide" evidence="18">
    <location>
        <begin position="1"/>
        <end position="21"/>
    </location>
</feature>
<dbReference type="InterPro" id="IPR036116">
    <property type="entry name" value="FN3_sf"/>
</dbReference>
<dbReference type="SMART" id="SM00219">
    <property type="entry name" value="TyrKc"/>
    <property type="match status" value="1"/>
</dbReference>
<dbReference type="SUPFAM" id="SSF56112">
    <property type="entry name" value="Protein kinase-like (PK-like)"/>
    <property type="match status" value="1"/>
</dbReference>
<dbReference type="InterPro" id="IPR003961">
    <property type="entry name" value="FN3_dom"/>
</dbReference>
<dbReference type="GeneID" id="106666385"/>
<dbReference type="OMA" id="RDYWHLQ"/>
<dbReference type="Gene3D" id="3.30.200.20">
    <property type="entry name" value="Phosphorylase Kinase, domain 1"/>
    <property type="match status" value="1"/>
</dbReference>
<evidence type="ECO:0000256" key="10">
    <source>
        <dbReference type="ARBA" id="ARBA00023136"/>
    </source>
</evidence>
<feature type="domain" description="Fibronectin type-III" evidence="20">
    <location>
        <begin position="1797"/>
        <end position="1911"/>
    </location>
</feature>
<feature type="domain" description="Fibronectin type-III" evidence="20">
    <location>
        <begin position="1590"/>
        <end position="1696"/>
    </location>
</feature>
<dbReference type="Pfam" id="PF00041">
    <property type="entry name" value="fn3"/>
    <property type="match status" value="4"/>
</dbReference>
<dbReference type="GO" id="GO:0005886">
    <property type="term" value="C:plasma membrane"/>
    <property type="evidence" value="ECO:0007669"/>
    <property type="project" value="TreeGrafter"/>
</dbReference>
<keyword evidence="12 16" id="KW-0675">Receptor</keyword>
<evidence type="ECO:0000313" key="21">
    <source>
        <dbReference type="EnsemblMetazoa" id="XP_014249043.1"/>
    </source>
</evidence>
<feature type="domain" description="Fibronectin type-III" evidence="20">
    <location>
        <begin position="590"/>
        <end position="691"/>
    </location>
</feature>
<keyword evidence="10 17" id="KW-0472">Membrane</keyword>
<dbReference type="PRINTS" id="PR00109">
    <property type="entry name" value="TYRKINASE"/>
</dbReference>
<dbReference type="CDD" id="cd05044">
    <property type="entry name" value="PTKc_c-ros"/>
    <property type="match status" value="1"/>
</dbReference>
<dbReference type="GO" id="GO:0004714">
    <property type="term" value="F:transmembrane receptor protein tyrosine kinase activity"/>
    <property type="evidence" value="ECO:0007669"/>
    <property type="project" value="UniProtKB-EC"/>
</dbReference>
<evidence type="ECO:0000256" key="9">
    <source>
        <dbReference type="ARBA" id="ARBA00022989"/>
    </source>
</evidence>
<dbReference type="InterPro" id="IPR008266">
    <property type="entry name" value="Tyr_kinase_AS"/>
</dbReference>
<feature type="domain" description="Fibronectin type-III" evidence="20">
    <location>
        <begin position="209"/>
        <end position="303"/>
    </location>
</feature>
<dbReference type="GO" id="GO:0043235">
    <property type="term" value="C:receptor complex"/>
    <property type="evidence" value="ECO:0007669"/>
    <property type="project" value="TreeGrafter"/>
</dbReference>
<proteinExistence type="inferred from homology"/>
<evidence type="ECO:0000256" key="14">
    <source>
        <dbReference type="ARBA" id="ARBA00051243"/>
    </source>
</evidence>
<evidence type="ECO:0000256" key="2">
    <source>
        <dbReference type="ARBA" id="ARBA00022553"/>
    </source>
</evidence>
<feature type="domain" description="Protein kinase" evidence="19">
    <location>
        <begin position="2011"/>
        <end position="2284"/>
    </location>
</feature>
<dbReference type="SUPFAM" id="SSF63825">
    <property type="entry name" value="YWTD domain"/>
    <property type="match status" value="3"/>
</dbReference>
<dbReference type="EC" id="2.7.10.1" evidence="16"/>
<accession>A0A8I6THB2</accession>
<sequence>MEAKLTCYLVVQALALVSTSGDSQIEQCKLHCPLQNRTRDIHYEVGCSPDCKIAQCLKGCTLWEKALEASCQTVCNGTQELLPPKELYCVMGCNDALNRYLQKLKDELGRPPPPALVADSLTSTSLKLEWERGSYPNLTALLQWSYADAGQWQYARNQSWNLNQVNVSCLRPYTNYRFRVSLLAQEMELVMSEASLVIGTLPSGLPSSPPSLVRATATDPTRVSVSWLPGPFPNGPILSYVVSIDELPHGYKAHKDIPVSEKKEFYMFQSLLPSRNYSVSVAMRNAVGLGPPAVTMLSTPSLSHVKKAEKTILILGAHHTVISQAADMLDEPVVMYETQHRIRGVAVHIRKGLLFVSDSLGRVMVTSARGKHHARVLLGTGVGDITPHALSVDWLNDQLYILGEVGRRWQVARCELDGSGMIVALAGLLDKPLHMEIDPYNGYLFWVMEGVPRGGLYRLDIADISNGIKHEVTPDLILQDPDLGAFTVDHTNFRILVSSHSKNTVLAVSLDGKEVTDLRHNTQKPQFEKVLSLTMANGLFYWTNGDIVLTEEYHTGQNSYFHNLVVPGVKDPGYVSIGVDLPSAQPVPAPVNPPTGLQAVMGAKFVRATWNIPHLLGGQGKGAWQNWSYQLSIEDLSTGETSLLRHINSTSAMVQGLMPGRQYFLKTAAATSSGVGPWSGAFTGTTLTSEGRARLIWSSSDSGLLTTDPTGQDEEILLHSDQLQGSQRKYQITGISWYEDQLYLVTNGSGVLWYNVTTRESGKVADLTSVGSIAVDWVGKKLYWSNPKQQLIARGSLKGNDQEPLPILTVAKELNIDSTQAYIYWSTGHAVECARLNGKHRRVYYPAELFSGKQVMGLTLDTISRMVFWIVRNYEGSTLFRAEMANGNNLNWEVSSTKISLVQHPDILGPLVYFDNRLIWLRDDKQAVIGDLLGSNSALLNIPVLNNLNVFTVIDETRMLTDQSSSLNAIPESIKQDSIRIVGNYSNFNISWDPVTNVNIGEVFYELKISHKDQKEITVETVGSTWSYPSSDIPPPYSSLEVSVRALTYWGVSAQVSTILYSPETSPSQPSQPRAFVVIRTLPGKSVKEPEVVFRWDPPLSPNGIIIRYTVVCWLNGSDTFLCNAPNLDPNQLSFTSKDVPFNVTVFFQVRACTESGCGLPSRAVMVRTGVQTPIPRLLLTTNETLTLTDVDRGDNTTLAHNTGGGVTGVVFHSRGSGGVYWIQDSQTIVHSSAKIRAKHKILSLNGTGLSLAIDWVSNTLFWTEMSERTNELRKLDLTHFEHDIIHVKTLLIRPSPMLSVQINPLTRSIYWFEESTNKPKLWQSSMDGTNVTPFFKNGKHKRRWERSPCSCPSEPHPGPQFTIDHISGVLIWSDVVLKRLMASDLNGCHCTVLMDNLQHNETGLPPSWITSDQELVYWSNSTENRLYSLQKRDLERYGIAQPKHEFIPGLKEITAFGNHLQPYPDLKCLIPRQPPPPPSLTGKSSDSLTLLLSDNPRTEECWNISQPNSFYTVYYQEVDAEGFTTCTTKIRDCKKYETLEKYVTIDGLNPYSEYIFMTLERNYYSDLANITLEPSIPVVFQTAPGAPSPPEEVMADVLSPNTLLISWDPPRLLNSDMVSYEVLWTSDGPVDGMRQRGEQVVPPRWNYSNGMTREETQIHKLSPGANYLIWVRAYSENAEAYSESKPIEVSMFPEPNNLTLVSATAYSLNITWQKNTDLPYIHHKLEYVDSSSGEWSVVSPTNSTETGLEEYLMVGLKPKTVYTFRIKIIYKDPNSPFLWPQDNRFTFKTLGDRPSKPGVPVIQHLSGEAFQVAWEPSKDNGSPVQLYWLEGTKVSDLERTLNVENLTEKDGEDEDVEDPWKLYFNGTDNFWIVSNLESHERYKFRVRSQNDYGWSDFSESSGSFDLTRAAMLGDRKEITIIIWIMTPAAIILTLLVFMCVLYRHERVKKWGSAGSGHRALNDPSKGPDVELASLRQIPRWSAHVQSSNILYTGGNLAPVSLLPHLRRDQITLSKFLGSGAFGEVFEGQARNLPNSESDITRVAVKTLRKGANDQEKAEFLKEAQLMSNFRHAHILQLLGVCLDNDPHFIIMELMEGGDLLSYLRASRPLLKTESGLTLIDLLSMCVDVAKGCCYLEEMHFVHRDLACRNCLVSSRVREDRIVKIGDFGLARDIYKNDYYRKEGEGLLPVRWMSPESLVDGVFTCQSDVWAFGVLLWEIMSLGQQPYPARNNLEVLYYVRNGGRLSQPTNSNVHMYDLMIKCWNFNPEERPTFKYCLDVLEEILKNTEDIPLNTSTLTNCVVNKRRTEDIGPINSQGIPKYLELLYDSGDSSGYEIPKSLCEISETTQLQNEIVSDSEERSSLEKLLPVVDSALSERRNRDSMVVR</sequence>
<keyword evidence="18" id="KW-0732">Signal</keyword>
<feature type="chain" id="PRO_5035303955" description="Tyrosine-protein kinase receptor" evidence="18">
    <location>
        <begin position="22"/>
        <end position="2386"/>
    </location>
</feature>
<feature type="domain" description="Fibronectin type-III" evidence="20">
    <location>
        <begin position="1069"/>
        <end position="1172"/>
    </location>
</feature>
<dbReference type="InterPro" id="IPR002011">
    <property type="entry name" value="Tyr_kinase_rcpt_2_CS"/>
</dbReference>
<dbReference type="InterPro" id="IPR050122">
    <property type="entry name" value="RTK"/>
</dbReference>
<evidence type="ECO:0000256" key="8">
    <source>
        <dbReference type="ARBA" id="ARBA00022840"/>
    </source>
</evidence>
<dbReference type="InterPro" id="IPR000719">
    <property type="entry name" value="Prot_kinase_dom"/>
</dbReference>
<dbReference type="Proteomes" id="UP000494040">
    <property type="component" value="Unassembled WGS sequence"/>
</dbReference>
<dbReference type="InterPro" id="IPR017441">
    <property type="entry name" value="Protein_kinase_ATP_BS"/>
</dbReference>
<protein>
    <recommendedName>
        <fullName evidence="16">Tyrosine-protein kinase receptor</fullName>
        <ecNumber evidence="16">2.7.10.1</ecNumber>
    </recommendedName>
</protein>
<dbReference type="PANTHER" id="PTHR24416:SF527">
    <property type="entry name" value="PROTO-ONCOGENE TYROSINE-PROTEIN KINASE ROS"/>
    <property type="match status" value="1"/>
</dbReference>
<feature type="transmembrane region" description="Helical" evidence="17">
    <location>
        <begin position="1921"/>
        <end position="1943"/>
    </location>
</feature>
<evidence type="ECO:0000259" key="19">
    <source>
        <dbReference type="PROSITE" id="PS50011"/>
    </source>
</evidence>
<dbReference type="InterPro" id="IPR020635">
    <property type="entry name" value="Tyr_kinase_cat_dom"/>
</dbReference>
<dbReference type="PANTHER" id="PTHR24416">
    <property type="entry name" value="TYROSINE-PROTEIN KINASE RECEPTOR"/>
    <property type="match status" value="1"/>
</dbReference>
<evidence type="ECO:0000256" key="12">
    <source>
        <dbReference type="ARBA" id="ARBA00023170"/>
    </source>
</evidence>
<evidence type="ECO:0000313" key="22">
    <source>
        <dbReference type="Proteomes" id="UP000494040"/>
    </source>
</evidence>
<keyword evidence="8 15" id="KW-0067">ATP-binding</keyword>
<dbReference type="OrthoDB" id="65481at2759"/>
<dbReference type="GO" id="GO:0007169">
    <property type="term" value="P:cell surface receptor protein tyrosine kinase signaling pathway"/>
    <property type="evidence" value="ECO:0007669"/>
    <property type="project" value="InterPro"/>
</dbReference>
<reference evidence="21" key="1">
    <citation type="submission" date="2022-01" db="UniProtKB">
        <authorList>
            <consortium name="EnsemblMetazoa"/>
        </authorList>
    </citation>
    <scope>IDENTIFICATION</scope>
</reference>
<name>A0A8I6THB2_CIMLE</name>
<keyword evidence="3" id="KW-0808">Transferase</keyword>
<dbReference type="KEGG" id="clec:106666385"/>
<keyword evidence="4 16" id="KW-0812">Transmembrane</keyword>
<dbReference type="PROSITE" id="PS00109">
    <property type="entry name" value="PROTEIN_KINASE_TYR"/>
    <property type="match status" value="1"/>
</dbReference>
<keyword evidence="2 16" id="KW-0597">Phosphoprotein</keyword>
<comment type="catalytic activity">
    <reaction evidence="14 16">
        <text>L-tyrosyl-[protein] + ATP = O-phospho-L-tyrosyl-[protein] + ADP + H(+)</text>
        <dbReference type="Rhea" id="RHEA:10596"/>
        <dbReference type="Rhea" id="RHEA-COMP:10136"/>
        <dbReference type="Rhea" id="RHEA-COMP:20101"/>
        <dbReference type="ChEBI" id="CHEBI:15378"/>
        <dbReference type="ChEBI" id="CHEBI:30616"/>
        <dbReference type="ChEBI" id="CHEBI:46858"/>
        <dbReference type="ChEBI" id="CHEBI:61978"/>
        <dbReference type="ChEBI" id="CHEBI:456216"/>
        <dbReference type="EC" id="2.7.10.1"/>
    </reaction>
</comment>
<dbReference type="Gene3D" id="2.60.40.10">
    <property type="entry name" value="Immunoglobulins"/>
    <property type="match status" value="8"/>
</dbReference>
<evidence type="ECO:0000256" key="15">
    <source>
        <dbReference type="PROSITE-ProRule" id="PRU10141"/>
    </source>
</evidence>
<evidence type="ECO:0000256" key="17">
    <source>
        <dbReference type="SAM" id="Phobius"/>
    </source>
</evidence>
<evidence type="ECO:0000256" key="4">
    <source>
        <dbReference type="ARBA" id="ARBA00022692"/>
    </source>
</evidence>
<evidence type="ECO:0000256" key="16">
    <source>
        <dbReference type="RuleBase" id="RU000312"/>
    </source>
</evidence>
<dbReference type="CDD" id="cd00063">
    <property type="entry name" value="FN3"/>
    <property type="match status" value="7"/>
</dbReference>
<dbReference type="SUPFAM" id="SSF49265">
    <property type="entry name" value="Fibronectin type III"/>
    <property type="match status" value="5"/>
</dbReference>
<keyword evidence="9 17" id="KW-1133">Transmembrane helix</keyword>
<dbReference type="RefSeq" id="XP_014249043.1">
    <property type="nucleotide sequence ID" value="XM_014393557.2"/>
</dbReference>
<evidence type="ECO:0000256" key="3">
    <source>
        <dbReference type="ARBA" id="ARBA00022679"/>
    </source>
</evidence>
<dbReference type="InterPro" id="IPR000033">
    <property type="entry name" value="LDLR_classB_rpt"/>
</dbReference>
<keyword evidence="6 15" id="KW-0547">Nucleotide-binding</keyword>
<evidence type="ECO:0000256" key="5">
    <source>
        <dbReference type="ARBA" id="ARBA00022737"/>
    </source>
</evidence>
<feature type="binding site" evidence="15">
    <location>
        <position position="2046"/>
    </location>
    <ligand>
        <name>ATP</name>
        <dbReference type="ChEBI" id="CHEBI:30616"/>
    </ligand>
</feature>
<dbReference type="CTD" id="32039"/>
<dbReference type="SMART" id="SM00060">
    <property type="entry name" value="FN3"/>
    <property type="match status" value="9"/>
</dbReference>
<dbReference type="Gene3D" id="1.10.510.10">
    <property type="entry name" value="Transferase(Phosphotransferase) domain 1"/>
    <property type="match status" value="1"/>
</dbReference>
<feature type="domain" description="Fibronectin type-III" evidence="20">
    <location>
        <begin position="1475"/>
        <end position="1586"/>
    </location>
</feature>
<evidence type="ECO:0000256" key="18">
    <source>
        <dbReference type="SAM" id="SignalP"/>
    </source>
</evidence>
<keyword evidence="11" id="KW-0829">Tyrosine-protein kinase</keyword>
<evidence type="ECO:0000256" key="7">
    <source>
        <dbReference type="ARBA" id="ARBA00022777"/>
    </source>
</evidence>
<dbReference type="PROSITE" id="PS50853">
    <property type="entry name" value="FN3"/>
    <property type="match status" value="7"/>
</dbReference>
<evidence type="ECO:0000259" key="20">
    <source>
        <dbReference type="PROSITE" id="PS50853"/>
    </source>
</evidence>
<comment type="similarity">
    <text evidence="16">Belongs to the protein kinase superfamily. Tyr protein kinase family. Insulin receptor subfamily.</text>
</comment>
<dbReference type="EnsemblMetazoa" id="XM_014393557.2">
    <property type="protein sequence ID" value="XP_014249043.1"/>
    <property type="gene ID" value="LOC106666385"/>
</dbReference>
<feature type="domain" description="Fibronectin type-III" evidence="20">
    <location>
        <begin position="112"/>
        <end position="203"/>
    </location>
</feature>
<keyword evidence="7" id="KW-0418">Kinase</keyword>
<dbReference type="GO" id="GO:0032006">
    <property type="term" value="P:regulation of TOR signaling"/>
    <property type="evidence" value="ECO:0007669"/>
    <property type="project" value="TreeGrafter"/>
</dbReference>
<keyword evidence="5" id="KW-0677">Repeat</keyword>
<dbReference type="PROSITE" id="PS00239">
    <property type="entry name" value="RECEPTOR_TYR_KIN_II"/>
    <property type="match status" value="1"/>
</dbReference>
<dbReference type="SMART" id="SM00135">
    <property type="entry name" value="LY"/>
    <property type="match status" value="8"/>
</dbReference>
<dbReference type="PROSITE" id="PS50011">
    <property type="entry name" value="PROTEIN_KINASE_DOM"/>
    <property type="match status" value="1"/>
</dbReference>
<dbReference type="GO" id="GO:0005524">
    <property type="term" value="F:ATP binding"/>
    <property type="evidence" value="ECO:0007669"/>
    <property type="project" value="UniProtKB-UniRule"/>
</dbReference>
<evidence type="ECO:0000256" key="1">
    <source>
        <dbReference type="ARBA" id="ARBA00004167"/>
    </source>
</evidence>
<dbReference type="Pfam" id="PF07714">
    <property type="entry name" value="PK_Tyr_Ser-Thr"/>
    <property type="match status" value="1"/>
</dbReference>
<dbReference type="Gene3D" id="2.120.10.30">
    <property type="entry name" value="TolB, C-terminal domain"/>
    <property type="match status" value="3"/>
</dbReference>